<gene>
    <name evidence="2" type="ORF">FOA43_001774</name>
</gene>
<evidence type="ECO:0000259" key="1">
    <source>
        <dbReference type="Pfam" id="PF06172"/>
    </source>
</evidence>
<dbReference type="Pfam" id="PF06172">
    <property type="entry name" value="Cupin_5"/>
    <property type="match status" value="1"/>
</dbReference>
<name>A0A875S292_EENNA</name>
<dbReference type="InterPro" id="IPR011051">
    <property type="entry name" value="RmlC_Cupin_sf"/>
</dbReference>
<dbReference type="PANTHER" id="PTHR33387:SF3">
    <property type="entry name" value="DUF985 DOMAIN-CONTAINING PROTEIN"/>
    <property type="match status" value="1"/>
</dbReference>
<reference evidence="2" key="1">
    <citation type="submission" date="2020-10" db="EMBL/GenBank/DDBJ databases">
        <authorList>
            <person name="Roach M.J.R."/>
        </authorList>
    </citation>
    <scope>NUCLEOTIDE SEQUENCE</scope>
    <source>
        <strain evidence="2">CBS 1945</strain>
    </source>
</reference>
<keyword evidence="3" id="KW-1185">Reference proteome</keyword>
<protein>
    <recommendedName>
        <fullName evidence="1">DUF985 domain-containing protein</fullName>
    </recommendedName>
</protein>
<dbReference type="Proteomes" id="UP000662931">
    <property type="component" value="Chromosome 1"/>
</dbReference>
<accession>A0A875S292</accession>
<dbReference type="EMBL" id="CP064812">
    <property type="protein sequence ID" value="QPG74445.1"/>
    <property type="molecule type" value="Genomic_DNA"/>
</dbReference>
<feature type="domain" description="DUF985" evidence="1">
    <location>
        <begin position="38"/>
        <end position="200"/>
    </location>
</feature>
<sequence>MFLESETLDAIPRSNNPRIVEPHYESRGITKPSTSLRKLIKSLDLSKHPEGGYFKQTDKSPLIMENPYYPGDNSGVSTDIETGDKKPLSPTRSFSTLIHYLITCDAPLGRFHKNKSRIIHILQRGRGQYVLIYPDGRIKTFIVGFDTEKGEVDQWVVPGGVYKASFLLPKDPIKGESDEDHLLISEVVVPGFEFEDHKFMPNEECLKRLVKDERKAEEMRWLLGVMR</sequence>
<dbReference type="RefSeq" id="XP_038778010.1">
    <property type="nucleotide sequence ID" value="XM_038922082.1"/>
</dbReference>
<dbReference type="InterPro" id="IPR039935">
    <property type="entry name" value="YML079W-like"/>
</dbReference>
<dbReference type="GeneID" id="62195175"/>
<evidence type="ECO:0000313" key="2">
    <source>
        <dbReference type="EMBL" id="QPG74445.1"/>
    </source>
</evidence>
<organism evidence="2 3">
    <name type="scientific">Eeniella nana</name>
    <name type="common">Yeast</name>
    <name type="synonym">Brettanomyces nanus</name>
    <dbReference type="NCBI Taxonomy" id="13502"/>
    <lineage>
        <taxon>Eukaryota</taxon>
        <taxon>Fungi</taxon>
        <taxon>Dikarya</taxon>
        <taxon>Ascomycota</taxon>
        <taxon>Saccharomycotina</taxon>
        <taxon>Pichiomycetes</taxon>
        <taxon>Pichiales</taxon>
        <taxon>Pichiaceae</taxon>
        <taxon>Brettanomyces</taxon>
    </lineage>
</organism>
<dbReference type="InterPro" id="IPR014710">
    <property type="entry name" value="RmlC-like_jellyroll"/>
</dbReference>
<proteinExistence type="predicted"/>
<dbReference type="Gene3D" id="2.60.120.10">
    <property type="entry name" value="Jelly Rolls"/>
    <property type="match status" value="1"/>
</dbReference>
<dbReference type="SUPFAM" id="SSF51182">
    <property type="entry name" value="RmlC-like cupins"/>
    <property type="match status" value="1"/>
</dbReference>
<dbReference type="AlphaFoldDB" id="A0A875S292"/>
<dbReference type="OrthoDB" id="6614653at2759"/>
<evidence type="ECO:0000313" key="3">
    <source>
        <dbReference type="Proteomes" id="UP000662931"/>
    </source>
</evidence>
<dbReference type="CDD" id="cd06121">
    <property type="entry name" value="cupin_YML079wp"/>
    <property type="match status" value="1"/>
</dbReference>
<dbReference type="InterPro" id="IPR009327">
    <property type="entry name" value="Cupin_DUF985"/>
</dbReference>
<dbReference type="KEGG" id="bnn:FOA43_001774"/>
<dbReference type="PANTHER" id="PTHR33387">
    <property type="entry name" value="RMLC-LIKE JELLY ROLL FOLD PROTEIN"/>
    <property type="match status" value="1"/>
</dbReference>